<dbReference type="AlphaFoldDB" id="A0A2K2H9S9"/>
<accession>A0A2K2H9S9</accession>
<evidence type="ECO:0000256" key="1">
    <source>
        <dbReference type="SAM" id="MobiDB-lite"/>
    </source>
</evidence>
<evidence type="ECO:0000313" key="2">
    <source>
        <dbReference type="EMBL" id="PNU20074.1"/>
    </source>
</evidence>
<comment type="caution">
    <text evidence="2">The sequence shown here is derived from an EMBL/GenBank/DDBJ whole genome shotgun (WGS) entry which is preliminary data.</text>
</comment>
<dbReference type="Proteomes" id="UP000236340">
    <property type="component" value="Unassembled WGS sequence"/>
</dbReference>
<feature type="compositionally biased region" description="Polar residues" evidence="1">
    <location>
        <begin position="67"/>
        <end position="76"/>
    </location>
</feature>
<gene>
    <name evidence="2" type="ORF">C2E25_09155</name>
</gene>
<dbReference type="EMBL" id="PPFX01000018">
    <property type="protein sequence ID" value="PNU20074.1"/>
    <property type="molecule type" value="Genomic_DNA"/>
</dbReference>
<protein>
    <submittedName>
        <fullName evidence="2">Uncharacterized protein</fullName>
    </submittedName>
</protein>
<organism evidence="2 3">
    <name type="scientific">Geothermobacter hydrogeniphilus</name>
    <dbReference type="NCBI Taxonomy" id="1969733"/>
    <lineage>
        <taxon>Bacteria</taxon>
        <taxon>Pseudomonadati</taxon>
        <taxon>Thermodesulfobacteriota</taxon>
        <taxon>Desulfuromonadia</taxon>
        <taxon>Desulfuromonadales</taxon>
        <taxon>Geothermobacteraceae</taxon>
        <taxon>Geothermobacter</taxon>
    </lineage>
</organism>
<name>A0A2K2H9S9_9BACT</name>
<feature type="region of interest" description="Disordered" evidence="1">
    <location>
        <begin position="52"/>
        <end position="76"/>
    </location>
</feature>
<reference evidence="2 3" key="1">
    <citation type="journal article" date="2018" name="Genome Announc.">
        <title>Genome Sequence of Geothermobacter sp. HR-1 Iron Reducer from the Loihi Seamount.</title>
        <authorList>
            <person name="Smith H."/>
            <person name="Abuyen K."/>
            <person name="Tremblay J."/>
            <person name="Savalia P."/>
            <person name="Perez-Rodriguez I."/>
            <person name="Emerson D."/>
            <person name="Tully B."/>
            <person name="Amend J."/>
        </authorList>
    </citation>
    <scope>NUCLEOTIDE SEQUENCE [LARGE SCALE GENOMIC DNA]</scope>
    <source>
        <strain evidence="2 3">HR-1</strain>
    </source>
</reference>
<evidence type="ECO:0000313" key="3">
    <source>
        <dbReference type="Proteomes" id="UP000236340"/>
    </source>
</evidence>
<proteinExistence type="predicted"/>
<sequence length="76" mass="8123">MQPNWKSVEMTGEAADSITTTREVEAMAAFTTLLLSPCITRMQGYPSLRVGSADPRSIGTAAGTAVKQGTQERYGK</sequence>